<dbReference type="Proteomes" id="UP000194439">
    <property type="component" value="Unassembled WGS sequence"/>
</dbReference>
<sequence>MKKENLENVTATEVLEFESQLLDTMKAAHEGDEKSLEIILKMKQVIGSF</sequence>
<protein>
    <submittedName>
        <fullName evidence="1">Uncharacterized protein</fullName>
    </submittedName>
</protein>
<dbReference type="AlphaFoldDB" id="A0A1Y5ZR41"/>
<reference evidence="2" key="1">
    <citation type="submission" date="2017-04" db="EMBL/GenBank/DDBJ databases">
        <authorList>
            <person name="Criscuolo A."/>
        </authorList>
    </citation>
    <scope>NUCLEOTIDE SEQUENCE [LARGE SCALE GENOMIC DNA]</scope>
</reference>
<evidence type="ECO:0000313" key="2">
    <source>
        <dbReference type="Proteomes" id="UP000194439"/>
    </source>
</evidence>
<dbReference type="EMBL" id="FWZD01000052">
    <property type="protein sequence ID" value="SME07579.1"/>
    <property type="molecule type" value="Genomic_DNA"/>
</dbReference>
<proteinExistence type="predicted"/>
<organism evidence="1 2">
    <name type="scientific">Bacillus mobilis</name>
    <dbReference type="NCBI Taxonomy" id="2026190"/>
    <lineage>
        <taxon>Bacteria</taxon>
        <taxon>Bacillati</taxon>
        <taxon>Bacillota</taxon>
        <taxon>Bacilli</taxon>
        <taxon>Bacillales</taxon>
        <taxon>Bacillaceae</taxon>
        <taxon>Bacillus</taxon>
        <taxon>Bacillus cereus group</taxon>
    </lineage>
</organism>
<evidence type="ECO:0000313" key="1">
    <source>
        <dbReference type="EMBL" id="SME07579.1"/>
    </source>
</evidence>
<gene>
    <name evidence="1" type="ORF">BACERE00185_02498</name>
</gene>
<dbReference type="RefSeq" id="WP_170924968.1">
    <property type="nucleotide sequence ID" value="NZ_FWZD01000052.1"/>
</dbReference>
<accession>A0A1Y5ZR41</accession>
<name>A0A1Y5ZR41_9BACI</name>